<evidence type="ECO:0000256" key="6">
    <source>
        <dbReference type="ARBA" id="ARBA00022777"/>
    </source>
</evidence>
<evidence type="ECO:0000256" key="9">
    <source>
        <dbReference type="SAM" id="Phobius"/>
    </source>
</evidence>
<keyword evidence="12" id="KW-1185">Reference proteome</keyword>
<reference evidence="11" key="1">
    <citation type="journal article" date="2018" name="Int. J. Syst. Evol. Microbiol.">
        <title>Neptunicella marina gen. nov., sp. nov., isolated from surface seawater.</title>
        <authorList>
            <person name="Liu X."/>
            <person name="Lai Q."/>
            <person name="Du Y."/>
            <person name="Zhang X."/>
            <person name="Liu Z."/>
            <person name="Sun F."/>
            <person name="Shao Z."/>
        </authorList>
    </citation>
    <scope>NUCLEOTIDE SEQUENCE</scope>
    <source>
        <strain evidence="11">S27-2</strain>
    </source>
</reference>
<keyword evidence="7" id="KW-0067">ATP-binding</keyword>
<protein>
    <recommendedName>
        <fullName evidence="2">histidine kinase</fullName>
        <ecNumber evidence="2">2.7.13.3</ecNumber>
    </recommendedName>
</protein>
<feature type="transmembrane region" description="Helical" evidence="9">
    <location>
        <begin position="34"/>
        <end position="54"/>
    </location>
</feature>
<feature type="transmembrane region" description="Helical" evidence="9">
    <location>
        <begin position="221"/>
        <end position="244"/>
    </location>
</feature>
<dbReference type="EMBL" id="JACNEP010000005">
    <property type="protein sequence ID" value="MBC3765796.1"/>
    <property type="molecule type" value="Genomic_DNA"/>
</dbReference>
<dbReference type="PRINTS" id="PR00344">
    <property type="entry name" value="BCTRLSENSOR"/>
</dbReference>
<keyword evidence="6 11" id="KW-0418">Kinase</keyword>
<dbReference type="PANTHER" id="PTHR43065:SF10">
    <property type="entry name" value="PEROXIDE STRESS-ACTIVATED HISTIDINE KINASE MAK3"/>
    <property type="match status" value="1"/>
</dbReference>
<dbReference type="AlphaFoldDB" id="A0A8J6IS60"/>
<comment type="catalytic activity">
    <reaction evidence="1">
        <text>ATP + protein L-histidine = ADP + protein N-phospho-L-histidine.</text>
        <dbReference type="EC" id="2.7.13.3"/>
    </reaction>
</comment>
<dbReference type="GO" id="GO:0004673">
    <property type="term" value="F:protein histidine kinase activity"/>
    <property type="evidence" value="ECO:0007669"/>
    <property type="project" value="UniProtKB-EC"/>
</dbReference>
<dbReference type="InterPro" id="IPR036890">
    <property type="entry name" value="HATPase_C_sf"/>
</dbReference>
<feature type="transmembrane region" description="Helical" evidence="9">
    <location>
        <begin position="6"/>
        <end position="22"/>
    </location>
</feature>
<feature type="transmembrane region" description="Helical" evidence="9">
    <location>
        <begin position="118"/>
        <end position="136"/>
    </location>
</feature>
<dbReference type="GO" id="GO:0000160">
    <property type="term" value="P:phosphorelay signal transduction system"/>
    <property type="evidence" value="ECO:0007669"/>
    <property type="project" value="UniProtKB-KW"/>
</dbReference>
<dbReference type="Gene3D" id="3.30.565.10">
    <property type="entry name" value="Histidine kinase-like ATPase, C-terminal domain"/>
    <property type="match status" value="1"/>
</dbReference>
<evidence type="ECO:0000256" key="3">
    <source>
        <dbReference type="ARBA" id="ARBA00022553"/>
    </source>
</evidence>
<dbReference type="SUPFAM" id="SSF55874">
    <property type="entry name" value="ATPase domain of HSP90 chaperone/DNA topoisomerase II/histidine kinase"/>
    <property type="match status" value="1"/>
</dbReference>
<keyword evidence="5" id="KW-0547">Nucleotide-binding</keyword>
<evidence type="ECO:0000256" key="8">
    <source>
        <dbReference type="ARBA" id="ARBA00023012"/>
    </source>
</evidence>
<dbReference type="InterPro" id="IPR004358">
    <property type="entry name" value="Sig_transdc_His_kin-like_C"/>
</dbReference>
<evidence type="ECO:0000313" key="12">
    <source>
        <dbReference type="Proteomes" id="UP000601768"/>
    </source>
</evidence>
<accession>A0A8J6IS60</accession>
<evidence type="ECO:0000256" key="4">
    <source>
        <dbReference type="ARBA" id="ARBA00022679"/>
    </source>
</evidence>
<dbReference type="Pfam" id="PF02518">
    <property type="entry name" value="HATPase_c"/>
    <property type="match status" value="1"/>
</dbReference>
<reference evidence="11" key="2">
    <citation type="submission" date="2020-08" db="EMBL/GenBank/DDBJ databases">
        <authorList>
            <person name="Lai Q."/>
        </authorList>
    </citation>
    <scope>NUCLEOTIDE SEQUENCE</scope>
    <source>
        <strain evidence="11">S27-2</strain>
    </source>
</reference>
<keyword evidence="9" id="KW-0812">Transmembrane</keyword>
<evidence type="ECO:0000313" key="11">
    <source>
        <dbReference type="EMBL" id="MBC3765796.1"/>
    </source>
</evidence>
<dbReference type="PROSITE" id="PS50109">
    <property type="entry name" value="HIS_KIN"/>
    <property type="match status" value="1"/>
</dbReference>
<keyword evidence="3" id="KW-0597">Phosphoprotein</keyword>
<dbReference type="Proteomes" id="UP000601768">
    <property type="component" value="Unassembled WGS sequence"/>
</dbReference>
<dbReference type="NCBIfam" id="TIGR02916">
    <property type="entry name" value="PEP_his_kin"/>
    <property type="match status" value="1"/>
</dbReference>
<sequence length="676" mass="76617">MLAEAGYLLSSLGYLFFLFLLLTTKKSGLPRTLILLSISASLITSVIYLSNLWYPVSFAMVMSLESFKSICWLLFIMCCLTGNKTLSHSLKQPLNSAMLAAPVASLVMAWLPSVSIPATWQFLLHTIISLEILVLLETFYRQAAQERWAYKPLIIALGGAALFDFVLFSEASMINNIDPMLWSARGFILFALTPFFIVAIRRIKQWNMEIFVSRDVVLHSSLLLVAGGYLFLMALVGYTIKFIGGSWSNVIQIIFIFLSLTLLAALFLSNQFRTRIKVFITKHFFANQYDYREQWLKLTQQLEDNETKNNDFYTNATHALLNAINCHSGVLIQFKNQHLETRCLVEHNDVSEIETELIQQLMPFLAQSQWIVDIPQLRSKPFDYEGLKVNHALLNSCSFDLLIPVIKNDQLWGAFLVRDNENNRPNLNWETRDYLKVVTAQVSSYLFQHEASKELAENAQFAAFNRMSAFVLHDLKNVMAQVDLILCNAEQHKGNPEFIEDTFETLQYTKVRMEKMLRQLTEKNESSDEHVSRCNLNELIKQIIDQRCQTLAPLPILSSGQDCTLELDAEKLGNVLFHILNNAQQATEDNGKIDVRLRIDSTTDTAIIEIEDNGCGMDSDFIKNRLFKPFDTTKGNAGMGIGAYDAKSHIEKIGGTLEVSSTPGVGTQFSISLPIR</sequence>
<keyword evidence="8" id="KW-0902">Two-component regulatory system</keyword>
<evidence type="ECO:0000256" key="1">
    <source>
        <dbReference type="ARBA" id="ARBA00000085"/>
    </source>
</evidence>
<feature type="transmembrane region" description="Helical" evidence="9">
    <location>
        <begin position="250"/>
        <end position="268"/>
    </location>
</feature>
<evidence type="ECO:0000256" key="2">
    <source>
        <dbReference type="ARBA" id="ARBA00012438"/>
    </source>
</evidence>
<dbReference type="PANTHER" id="PTHR43065">
    <property type="entry name" value="SENSOR HISTIDINE KINASE"/>
    <property type="match status" value="1"/>
</dbReference>
<evidence type="ECO:0000256" key="7">
    <source>
        <dbReference type="ARBA" id="ARBA00022840"/>
    </source>
</evidence>
<keyword evidence="9" id="KW-1133">Transmembrane helix</keyword>
<dbReference type="InterPro" id="IPR005467">
    <property type="entry name" value="His_kinase_dom"/>
</dbReference>
<dbReference type="SUPFAM" id="SSF55781">
    <property type="entry name" value="GAF domain-like"/>
    <property type="match status" value="1"/>
</dbReference>
<proteinExistence type="predicted"/>
<gene>
    <name evidence="11" type="primary">prsK</name>
    <name evidence="11" type="ORF">H8B19_07900</name>
</gene>
<dbReference type="GO" id="GO:0005524">
    <property type="term" value="F:ATP binding"/>
    <property type="evidence" value="ECO:0007669"/>
    <property type="project" value="UniProtKB-KW"/>
</dbReference>
<organism evidence="11 12">
    <name type="scientific">Neptunicella marina</name>
    <dbReference type="NCBI Taxonomy" id="2125989"/>
    <lineage>
        <taxon>Bacteria</taxon>
        <taxon>Pseudomonadati</taxon>
        <taxon>Pseudomonadota</taxon>
        <taxon>Gammaproteobacteria</taxon>
        <taxon>Alteromonadales</taxon>
        <taxon>Alteromonadaceae</taxon>
        <taxon>Neptunicella</taxon>
    </lineage>
</organism>
<keyword evidence="4 11" id="KW-0808">Transferase</keyword>
<feature type="transmembrane region" description="Helical" evidence="9">
    <location>
        <begin position="180"/>
        <end position="200"/>
    </location>
</feature>
<dbReference type="InterPro" id="IPR014265">
    <property type="entry name" value="XrtA/PrsK"/>
</dbReference>
<comment type="caution">
    <text evidence="11">The sequence shown here is derived from an EMBL/GenBank/DDBJ whole genome shotgun (WGS) entry which is preliminary data.</text>
</comment>
<evidence type="ECO:0000256" key="5">
    <source>
        <dbReference type="ARBA" id="ARBA00022741"/>
    </source>
</evidence>
<feature type="transmembrane region" description="Helical" evidence="9">
    <location>
        <begin position="148"/>
        <end position="168"/>
    </location>
</feature>
<dbReference type="EC" id="2.7.13.3" evidence="2"/>
<dbReference type="SMART" id="SM00387">
    <property type="entry name" value="HATPase_c"/>
    <property type="match status" value="1"/>
</dbReference>
<name>A0A8J6IS60_9ALTE</name>
<dbReference type="InterPro" id="IPR003594">
    <property type="entry name" value="HATPase_dom"/>
</dbReference>
<feature type="domain" description="Histidine kinase" evidence="10">
    <location>
        <begin position="470"/>
        <end position="676"/>
    </location>
</feature>
<dbReference type="RefSeq" id="WP_186506265.1">
    <property type="nucleotide sequence ID" value="NZ_JACNEP010000005.1"/>
</dbReference>
<keyword evidence="9" id="KW-0472">Membrane</keyword>
<evidence type="ECO:0000259" key="10">
    <source>
        <dbReference type="PROSITE" id="PS50109"/>
    </source>
</evidence>